<comment type="caution">
    <text evidence="2">The sequence shown here is derived from an EMBL/GenBank/DDBJ whole genome shotgun (WGS) entry which is preliminary data.</text>
</comment>
<keyword evidence="1" id="KW-0812">Transmembrane</keyword>
<accession>A0A9K3GJ58</accession>
<gene>
    <name evidence="2" type="ORF">KIPB_005573</name>
</gene>
<keyword evidence="1" id="KW-0472">Membrane</keyword>
<proteinExistence type="predicted"/>
<sequence>MEQTGVILPGVQDWANGVFGIQPFSNLCSYLSTFSVVTLSLSPTPHVVRVLSSFAATVSSAAWSPFRRGVLAVGESQFDTYEIRRLPPEMTEMAAKYKTVRFPGLGKRILCLSCWAIVILLAAAAVAVGVVALRCTYALYSLDAATYDLVLGSPIQMAGMTIDISIPVGDISVVTDDTISSAYMHPSWQAGSSSAFSGMEVTNSYSAIYRTYSITGTDLESLSATSNGHLGHITLADSTIDDVTITTESGRFRSVDVYGCTMEELEMQTQYDTVRFYNNYVSDSGSITVVGGATAVSIASDVQTSLDLNASVADNARNRMSLSLTSDDSSNVWKSNVCTSSLVYTIWGDTEVDGLDTTSDEYAALIAADMEEDDLDGFQCTYHGDGDTSTPTLVVDVQGGGLEVTVATTLPEWSD</sequence>
<dbReference type="AlphaFoldDB" id="A0A9K3GJ58"/>
<evidence type="ECO:0000313" key="3">
    <source>
        <dbReference type="Proteomes" id="UP000265618"/>
    </source>
</evidence>
<keyword evidence="1" id="KW-1133">Transmembrane helix</keyword>
<name>A0A9K3GJ58_9EUKA</name>
<organism evidence="2 3">
    <name type="scientific">Kipferlia bialata</name>
    <dbReference type="NCBI Taxonomy" id="797122"/>
    <lineage>
        <taxon>Eukaryota</taxon>
        <taxon>Metamonada</taxon>
        <taxon>Carpediemonas-like organisms</taxon>
        <taxon>Kipferlia</taxon>
    </lineage>
</organism>
<dbReference type="EMBL" id="BDIP01001317">
    <property type="protein sequence ID" value="GIQ84131.1"/>
    <property type="molecule type" value="Genomic_DNA"/>
</dbReference>
<dbReference type="Proteomes" id="UP000265618">
    <property type="component" value="Unassembled WGS sequence"/>
</dbReference>
<evidence type="ECO:0000256" key="1">
    <source>
        <dbReference type="SAM" id="Phobius"/>
    </source>
</evidence>
<evidence type="ECO:0000313" key="2">
    <source>
        <dbReference type="EMBL" id="GIQ84131.1"/>
    </source>
</evidence>
<protein>
    <submittedName>
        <fullName evidence="2">Uncharacterized protein</fullName>
    </submittedName>
</protein>
<keyword evidence="3" id="KW-1185">Reference proteome</keyword>
<feature type="transmembrane region" description="Helical" evidence="1">
    <location>
        <begin position="109"/>
        <end position="133"/>
    </location>
</feature>
<reference evidence="2 3" key="1">
    <citation type="journal article" date="2018" name="PLoS ONE">
        <title>The draft genome of Kipferlia bialata reveals reductive genome evolution in fornicate parasites.</title>
        <authorList>
            <person name="Tanifuji G."/>
            <person name="Takabayashi S."/>
            <person name="Kume K."/>
            <person name="Takagi M."/>
            <person name="Nakayama T."/>
            <person name="Kamikawa R."/>
            <person name="Inagaki Y."/>
            <person name="Hashimoto T."/>
        </authorList>
    </citation>
    <scope>NUCLEOTIDE SEQUENCE [LARGE SCALE GENOMIC DNA]</scope>
    <source>
        <strain evidence="2">NY0173</strain>
    </source>
</reference>